<evidence type="ECO:0000259" key="5">
    <source>
        <dbReference type="PROSITE" id="PS50089"/>
    </source>
</evidence>
<dbReference type="GO" id="GO:0008270">
    <property type="term" value="F:zinc ion binding"/>
    <property type="evidence" value="ECO:0007669"/>
    <property type="project" value="UniProtKB-KW"/>
</dbReference>
<dbReference type="PROSITE" id="PS50089">
    <property type="entry name" value="ZF_RING_2"/>
    <property type="match status" value="1"/>
</dbReference>
<dbReference type="PANTHER" id="PTHR25465">
    <property type="entry name" value="B-BOX DOMAIN CONTAINING"/>
    <property type="match status" value="1"/>
</dbReference>
<dbReference type="GeneID" id="109051742"/>
<evidence type="ECO:0000256" key="1">
    <source>
        <dbReference type="ARBA" id="ARBA00022723"/>
    </source>
</evidence>
<gene>
    <name evidence="6" type="primary">LOC109051742</name>
</gene>
<dbReference type="RefSeq" id="XP_042619093.1">
    <property type="nucleotide sequence ID" value="XM_042763159.1"/>
</dbReference>
<dbReference type="PROSITE" id="PS00518">
    <property type="entry name" value="ZF_RING_1"/>
    <property type="match status" value="1"/>
</dbReference>
<evidence type="ECO:0000313" key="6">
    <source>
        <dbReference type="RefSeq" id="XP_042619093.1"/>
    </source>
</evidence>
<feature type="domain" description="RING-type" evidence="5">
    <location>
        <begin position="13"/>
        <end position="56"/>
    </location>
</feature>
<dbReference type="Pfam" id="PF15227">
    <property type="entry name" value="zf-C3HC4_4"/>
    <property type="match status" value="1"/>
</dbReference>
<dbReference type="InterPro" id="IPR001841">
    <property type="entry name" value="Znf_RING"/>
</dbReference>
<keyword evidence="3" id="KW-0862">Zinc</keyword>
<sequence length="272" mass="31270">MAEVSFSQDQFSCPVCLDLLKDPVAIPCGHSYCMSCITECWDQKDQKGVYSCPQCRQTFTPRPALNKNTILAEVVEQLKKTKLQAGPENVESDVCTRRKCKSVKSRQVVLEERKRKFQHRIQQRQKDLEELKEASFQSLAVYPESADEPNITVSSLLSYDDLRKSVSQLKEKLEDFCQEEIEKISGRVTCVEINPTNEPKIREEFLQCDKRSDVTDHSNDDRSLYDYSSGALLHISLEMSSAQTDTKTRKQKTLIYFKVGWLGPESYQVFSR</sequence>
<evidence type="ECO:0000256" key="4">
    <source>
        <dbReference type="PROSITE-ProRule" id="PRU00175"/>
    </source>
</evidence>
<dbReference type="PANTHER" id="PTHR25465:SF5">
    <property type="entry name" value="E3 UBIQUITIN_ISG15 LIGASE TRIM25-RELATED"/>
    <property type="match status" value="1"/>
</dbReference>
<dbReference type="InterPro" id="IPR051051">
    <property type="entry name" value="E3_ubiq-ligase_TRIM/RNF"/>
</dbReference>
<protein>
    <submittedName>
        <fullName evidence="6">E3 ubiquitin-protein ligase TRIM11-like isoform X3</fullName>
    </submittedName>
</protein>
<evidence type="ECO:0000256" key="3">
    <source>
        <dbReference type="ARBA" id="ARBA00022833"/>
    </source>
</evidence>
<keyword evidence="1" id="KW-0479">Metal-binding</keyword>
<accession>A0A9Q9YF60</accession>
<proteinExistence type="predicted"/>
<dbReference type="InterPro" id="IPR017907">
    <property type="entry name" value="Znf_RING_CS"/>
</dbReference>
<organism evidence="6">
    <name type="scientific">Cyprinus carpio</name>
    <name type="common">Common carp</name>
    <dbReference type="NCBI Taxonomy" id="7962"/>
    <lineage>
        <taxon>Eukaryota</taxon>
        <taxon>Metazoa</taxon>
        <taxon>Chordata</taxon>
        <taxon>Craniata</taxon>
        <taxon>Vertebrata</taxon>
        <taxon>Euteleostomi</taxon>
        <taxon>Actinopterygii</taxon>
        <taxon>Neopterygii</taxon>
        <taxon>Teleostei</taxon>
        <taxon>Ostariophysi</taxon>
        <taxon>Cypriniformes</taxon>
        <taxon>Cyprinidae</taxon>
        <taxon>Cyprininae</taxon>
        <taxon>Cyprinus</taxon>
    </lineage>
</organism>
<dbReference type="SMART" id="SM00184">
    <property type="entry name" value="RING"/>
    <property type="match status" value="1"/>
</dbReference>
<name>A0A9Q9YF60_CYPCA</name>
<evidence type="ECO:0000256" key="2">
    <source>
        <dbReference type="ARBA" id="ARBA00022771"/>
    </source>
</evidence>
<keyword evidence="2 4" id="KW-0863">Zinc-finger</keyword>
<reference evidence="6" key="1">
    <citation type="submission" date="2025-08" db="UniProtKB">
        <authorList>
            <consortium name="RefSeq"/>
        </authorList>
    </citation>
    <scope>IDENTIFICATION</scope>
    <source>
        <tissue evidence="6">Muscle</tissue>
    </source>
</reference>
<dbReference type="Proteomes" id="UP001155660">
    <property type="component" value="Chromosome A9"/>
</dbReference>
<dbReference type="AlphaFoldDB" id="A0A9Q9YF60"/>